<dbReference type="EMBL" id="AP025285">
    <property type="protein sequence ID" value="BDC91599.1"/>
    <property type="molecule type" value="Genomic_DNA"/>
</dbReference>
<dbReference type="Gene3D" id="3.40.1350.120">
    <property type="match status" value="1"/>
</dbReference>
<organism evidence="1 2">
    <name type="scientific">Leptogranulimonas caecicola</name>
    <dbReference type="NCBI Taxonomy" id="2894156"/>
    <lineage>
        <taxon>Bacteria</taxon>
        <taxon>Bacillati</taxon>
        <taxon>Actinomycetota</taxon>
        <taxon>Coriobacteriia</taxon>
        <taxon>Coriobacteriales</taxon>
        <taxon>Kribbibacteriaceae</taxon>
        <taxon>Leptogranulimonas</taxon>
    </lineage>
</organism>
<name>A0AAU9D591_9ACTN</name>
<evidence type="ECO:0000313" key="1">
    <source>
        <dbReference type="EMBL" id="BDC91599.1"/>
    </source>
</evidence>
<accession>A0AAU9D591</accession>
<sequence length="204" mass="23540">MGVDIFTDKDTRLDQLSREDYDRIARFAELHDPEWLSRGILPTIDYRYTSREEIEHSMDSVNLSTIDFLRDEGFKITPRPPHAIGKNGKVLDGVTNPDIYINNSEIWEIKHRAASNPGRKNGKLTFVYNSLHGGKKNFRNVYDPDKKIGTGPADKIRIILDVGPHEINATNKEIEDYIKKEMKFNNIDEVLVIYPDKSLGFYKK</sequence>
<evidence type="ECO:0008006" key="3">
    <source>
        <dbReference type="Google" id="ProtNLM"/>
    </source>
</evidence>
<protein>
    <recommendedName>
        <fullName evidence="3">tRNA nuclease CdiA C-terminal domain-containing protein</fullName>
    </recommendedName>
</protein>
<keyword evidence="2" id="KW-1185">Reference proteome</keyword>
<dbReference type="KEGG" id="lcal:ATTO_14710"/>
<reference evidence="1" key="1">
    <citation type="submission" date="2021-11" db="EMBL/GenBank/DDBJ databases">
        <title>Complete genome sequence of Atopobiaceae bacterium TOC12.</title>
        <authorList>
            <person name="Morinaga K."/>
            <person name="Kusada H."/>
            <person name="Tamaki H."/>
        </authorList>
    </citation>
    <scope>NUCLEOTIDE SEQUENCE</scope>
    <source>
        <strain evidence="1">TOC12</strain>
    </source>
</reference>
<gene>
    <name evidence="1" type="ORF">ATTO_14710</name>
</gene>
<evidence type="ECO:0000313" key="2">
    <source>
        <dbReference type="Proteomes" id="UP001431186"/>
    </source>
</evidence>
<proteinExistence type="predicted"/>
<dbReference type="AlphaFoldDB" id="A0AAU9D591"/>
<dbReference type="Proteomes" id="UP001431186">
    <property type="component" value="Chromosome"/>
</dbReference>